<dbReference type="EMBL" id="JACVVK020000068">
    <property type="protein sequence ID" value="KAK7496316.1"/>
    <property type="molecule type" value="Genomic_DNA"/>
</dbReference>
<dbReference type="Proteomes" id="UP001519460">
    <property type="component" value="Unassembled WGS sequence"/>
</dbReference>
<name>A0ABD0L9T0_9CAEN</name>
<feature type="compositionally biased region" description="Polar residues" evidence="1">
    <location>
        <begin position="76"/>
        <end position="91"/>
    </location>
</feature>
<evidence type="ECO:0000256" key="1">
    <source>
        <dbReference type="SAM" id="MobiDB-lite"/>
    </source>
</evidence>
<gene>
    <name evidence="2" type="ORF">BaRGS_00012481</name>
</gene>
<organism evidence="2 3">
    <name type="scientific">Batillaria attramentaria</name>
    <dbReference type="NCBI Taxonomy" id="370345"/>
    <lineage>
        <taxon>Eukaryota</taxon>
        <taxon>Metazoa</taxon>
        <taxon>Spiralia</taxon>
        <taxon>Lophotrochozoa</taxon>
        <taxon>Mollusca</taxon>
        <taxon>Gastropoda</taxon>
        <taxon>Caenogastropoda</taxon>
        <taxon>Sorbeoconcha</taxon>
        <taxon>Cerithioidea</taxon>
        <taxon>Batillariidae</taxon>
        <taxon>Batillaria</taxon>
    </lineage>
</organism>
<sequence length="91" mass="10024">MLPLECRTLVTQLVLAVTRFRETSFDSKVQIPTSNSSAKSPNGNKRMRLRNGAAAENELYLGPSIRSQGLGLAPVTNDNWTSAQSYRSEQP</sequence>
<protein>
    <submittedName>
        <fullName evidence="2">Uncharacterized protein</fullName>
    </submittedName>
</protein>
<comment type="caution">
    <text evidence="2">The sequence shown here is derived from an EMBL/GenBank/DDBJ whole genome shotgun (WGS) entry which is preliminary data.</text>
</comment>
<proteinExistence type="predicted"/>
<evidence type="ECO:0000313" key="3">
    <source>
        <dbReference type="Proteomes" id="UP001519460"/>
    </source>
</evidence>
<accession>A0ABD0L9T0</accession>
<evidence type="ECO:0000313" key="2">
    <source>
        <dbReference type="EMBL" id="KAK7496316.1"/>
    </source>
</evidence>
<dbReference type="AlphaFoldDB" id="A0ABD0L9T0"/>
<feature type="region of interest" description="Disordered" evidence="1">
    <location>
        <begin position="67"/>
        <end position="91"/>
    </location>
</feature>
<reference evidence="2 3" key="1">
    <citation type="journal article" date="2023" name="Sci. Data">
        <title>Genome assembly of the Korean intertidal mud-creeper Batillaria attramentaria.</title>
        <authorList>
            <person name="Patra A.K."/>
            <person name="Ho P.T."/>
            <person name="Jun S."/>
            <person name="Lee S.J."/>
            <person name="Kim Y."/>
            <person name="Won Y.J."/>
        </authorList>
    </citation>
    <scope>NUCLEOTIDE SEQUENCE [LARGE SCALE GENOMIC DNA]</scope>
    <source>
        <strain evidence="2">Wonlab-2016</strain>
    </source>
</reference>
<keyword evidence="3" id="KW-1185">Reference proteome</keyword>